<dbReference type="Proteomes" id="UP001549184">
    <property type="component" value="Unassembled WGS sequence"/>
</dbReference>
<comment type="caution">
    <text evidence="1">The sequence shown here is derived from an EMBL/GenBank/DDBJ whole genome shotgun (WGS) entry which is preliminary data.</text>
</comment>
<keyword evidence="2" id="KW-1185">Reference proteome</keyword>
<organism evidence="1 2">
    <name type="scientific">Dyella japonica</name>
    <dbReference type="NCBI Taxonomy" id="231455"/>
    <lineage>
        <taxon>Bacteria</taxon>
        <taxon>Pseudomonadati</taxon>
        <taxon>Pseudomonadota</taxon>
        <taxon>Gammaproteobacteria</taxon>
        <taxon>Lysobacterales</taxon>
        <taxon>Rhodanobacteraceae</taxon>
        <taxon>Dyella</taxon>
    </lineage>
</organism>
<dbReference type="EMBL" id="JBEPMU010000004">
    <property type="protein sequence ID" value="MET3653169.1"/>
    <property type="molecule type" value="Genomic_DNA"/>
</dbReference>
<proteinExistence type="predicted"/>
<evidence type="ECO:0000313" key="1">
    <source>
        <dbReference type="EMBL" id="MET3653169.1"/>
    </source>
</evidence>
<name>A0ABV2JWG4_9GAMM</name>
<gene>
    <name evidence="1" type="ORF">ABIC75_002905</name>
</gene>
<sequence>MAEIALDSGLVDLILFGRPYIANRDLVSA</sequence>
<accession>A0ABV2JWG4</accession>
<reference evidence="1 2" key="1">
    <citation type="submission" date="2024-06" db="EMBL/GenBank/DDBJ databases">
        <title>Sorghum-associated microbial communities from plants grown in Nebraska, USA.</title>
        <authorList>
            <person name="Schachtman D."/>
        </authorList>
    </citation>
    <scope>NUCLEOTIDE SEQUENCE [LARGE SCALE GENOMIC DNA]</scope>
    <source>
        <strain evidence="1 2">1073</strain>
    </source>
</reference>
<evidence type="ECO:0000313" key="2">
    <source>
        <dbReference type="Proteomes" id="UP001549184"/>
    </source>
</evidence>
<protein>
    <submittedName>
        <fullName evidence="1">2,4-dienoyl-CoA reductase-like NADH-dependent reductase (Old Yellow Enzyme family)</fullName>
    </submittedName>
</protein>